<dbReference type="AlphaFoldDB" id="A0A915LAM5"/>
<dbReference type="InterPro" id="IPR017452">
    <property type="entry name" value="GPCR_Rhodpsn_7TM"/>
</dbReference>
<evidence type="ECO:0000256" key="2">
    <source>
        <dbReference type="ARBA" id="ARBA00022692"/>
    </source>
</evidence>
<keyword evidence="3 5" id="KW-1133">Transmembrane helix</keyword>
<dbReference type="InterPro" id="IPR019424">
    <property type="entry name" value="7TM_GPCR_Srsx"/>
</dbReference>
<comment type="subcellular location">
    <subcellularLocation>
        <location evidence="1">Membrane</location>
    </subcellularLocation>
</comment>
<evidence type="ECO:0000256" key="4">
    <source>
        <dbReference type="ARBA" id="ARBA00023136"/>
    </source>
</evidence>
<dbReference type="Pfam" id="PF10320">
    <property type="entry name" value="7TM_GPCR_Srsx"/>
    <property type="match status" value="1"/>
</dbReference>
<dbReference type="Gene3D" id="1.20.1070.10">
    <property type="entry name" value="Rhodopsin 7-helix transmembrane proteins"/>
    <property type="match status" value="1"/>
</dbReference>
<protein>
    <submittedName>
        <fullName evidence="8">G-protein coupled receptors family 1 profile domain-containing protein</fullName>
    </submittedName>
</protein>
<feature type="transmembrane region" description="Helical" evidence="5">
    <location>
        <begin position="186"/>
        <end position="209"/>
    </location>
</feature>
<feature type="transmembrane region" description="Helical" evidence="5">
    <location>
        <begin position="141"/>
        <end position="163"/>
    </location>
</feature>
<feature type="transmembrane region" description="Helical" evidence="5">
    <location>
        <begin position="269"/>
        <end position="289"/>
    </location>
</feature>
<evidence type="ECO:0000256" key="1">
    <source>
        <dbReference type="ARBA" id="ARBA00004370"/>
    </source>
</evidence>
<evidence type="ECO:0000313" key="8">
    <source>
        <dbReference type="WBParaSite" id="nRc.2.0.1.t47897-RA"/>
    </source>
</evidence>
<dbReference type="SUPFAM" id="SSF81321">
    <property type="entry name" value="Family A G protein-coupled receptor-like"/>
    <property type="match status" value="1"/>
</dbReference>
<dbReference type="PROSITE" id="PS50262">
    <property type="entry name" value="G_PROTEIN_RECEP_F1_2"/>
    <property type="match status" value="1"/>
</dbReference>
<evidence type="ECO:0000313" key="7">
    <source>
        <dbReference type="Proteomes" id="UP000887565"/>
    </source>
</evidence>
<keyword evidence="2 5" id="KW-0812">Transmembrane</keyword>
<dbReference type="Proteomes" id="UP000887565">
    <property type="component" value="Unplaced"/>
</dbReference>
<reference evidence="8" key="1">
    <citation type="submission" date="2022-11" db="UniProtKB">
        <authorList>
            <consortium name="WormBaseParasite"/>
        </authorList>
    </citation>
    <scope>IDENTIFICATION</scope>
</reference>
<proteinExistence type="predicted"/>
<evidence type="ECO:0000259" key="6">
    <source>
        <dbReference type="PROSITE" id="PS50262"/>
    </source>
</evidence>
<sequence>MNNCTNFTLSIADQCSREQIRSHLYSTIEWIAVCSVNIMASCFTLVTISCWKNLHTQTMALICALMITEMCDSSVHVSLHCFHLYNYLSEGSEFMTTQKCVYISFVQMIPTFASAILSFLISLDRLQALIFPIYHSVRSKLYVIISISGSIITGVVFYLTSFFLPKKNSYVTMCSYRTVDFDFNTFILYFLTFVCLSTTLIYSFMLIYTRFSVVNANTTLANRILADKRLTVALAWAALAYLFSSEFQWLSSVVLRALSFDQYYDIGIYFGPVACVEGLLTAIFLYANVQEFRNGAESLLFRLKMC</sequence>
<dbReference type="WBParaSite" id="nRc.2.0.1.t47897-RA">
    <property type="protein sequence ID" value="nRc.2.0.1.t47897-RA"/>
    <property type="gene ID" value="nRc.2.0.1.g47897"/>
</dbReference>
<keyword evidence="7" id="KW-1185">Reference proteome</keyword>
<feature type="transmembrane region" description="Helical" evidence="5">
    <location>
        <begin position="230"/>
        <end position="249"/>
    </location>
</feature>
<organism evidence="7 8">
    <name type="scientific">Romanomermis culicivorax</name>
    <name type="common">Nematode worm</name>
    <dbReference type="NCBI Taxonomy" id="13658"/>
    <lineage>
        <taxon>Eukaryota</taxon>
        <taxon>Metazoa</taxon>
        <taxon>Ecdysozoa</taxon>
        <taxon>Nematoda</taxon>
        <taxon>Enoplea</taxon>
        <taxon>Dorylaimia</taxon>
        <taxon>Mermithida</taxon>
        <taxon>Mermithoidea</taxon>
        <taxon>Mermithidae</taxon>
        <taxon>Romanomermis</taxon>
    </lineage>
</organism>
<feature type="domain" description="G-protein coupled receptors family 1 profile" evidence="6">
    <location>
        <begin position="40"/>
        <end position="243"/>
    </location>
</feature>
<dbReference type="GO" id="GO:0016020">
    <property type="term" value="C:membrane"/>
    <property type="evidence" value="ECO:0007669"/>
    <property type="project" value="UniProtKB-SubCell"/>
</dbReference>
<feature type="transmembrane region" description="Helical" evidence="5">
    <location>
        <begin position="30"/>
        <end position="51"/>
    </location>
</feature>
<evidence type="ECO:0000256" key="3">
    <source>
        <dbReference type="ARBA" id="ARBA00022989"/>
    </source>
</evidence>
<keyword evidence="4 5" id="KW-0472">Membrane</keyword>
<feature type="transmembrane region" description="Helical" evidence="5">
    <location>
        <begin position="101"/>
        <end position="121"/>
    </location>
</feature>
<evidence type="ECO:0000256" key="5">
    <source>
        <dbReference type="SAM" id="Phobius"/>
    </source>
</evidence>
<name>A0A915LAM5_ROMCU</name>
<accession>A0A915LAM5</accession>